<dbReference type="AlphaFoldDB" id="A0A2G8RNN4"/>
<keyword evidence="2" id="KW-1185">Reference proteome</keyword>
<dbReference type="Proteomes" id="UP000230002">
    <property type="component" value="Unassembled WGS sequence"/>
</dbReference>
<evidence type="ECO:0000313" key="1">
    <source>
        <dbReference type="EMBL" id="PIL22928.1"/>
    </source>
</evidence>
<accession>A0A2G8RNN4</accession>
<protein>
    <submittedName>
        <fullName evidence="1">Uncharacterized protein</fullName>
    </submittedName>
</protein>
<dbReference type="EMBL" id="AYKW01000069">
    <property type="protein sequence ID" value="PIL22928.1"/>
    <property type="molecule type" value="Genomic_DNA"/>
</dbReference>
<reference evidence="1 2" key="1">
    <citation type="journal article" date="2015" name="Sci. Rep.">
        <title>Chromosome-level genome map provides insights into diverse defense mechanisms in the medicinal fungus Ganoderma sinense.</title>
        <authorList>
            <person name="Zhu Y."/>
            <person name="Xu J."/>
            <person name="Sun C."/>
            <person name="Zhou S."/>
            <person name="Xu H."/>
            <person name="Nelson D.R."/>
            <person name="Qian J."/>
            <person name="Song J."/>
            <person name="Luo H."/>
            <person name="Xiang L."/>
            <person name="Li Y."/>
            <person name="Xu Z."/>
            <person name="Ji A."/>
            <person name="Wang L."/>
            <person name="Lu S."/>
            <person name="Hayward A."/>
            <person name="Sun W."/>
            <person name="Li X."/>
            <person name="Schwartz D.C."/>
            <person name="Wang Y."/>
            <person name="Chen S."/>
        </authorList>
    </citation>
    <scope>NUCLEOTIDE SEQUENCE [LARGE SCALE GENOMIC DNA]</scope>
    <source>
        <strain evidence="1 2">ZZ0214-1</strain>
    </source>
</reference>
<gene>
    <name evidence="1" type="ORF">GSI_15624</name>
</gene>
<name>A0A2G8RNN4_9APHY</name>
<comment type="caution">
    <text evidence="1">The sequence shown here is derived from an EMBL/GenBank/DDBJ whole genome shotgun (WGS) entry which is preliminary data.</text>
</comment>
<proteinExistence type="predicted"/>
<organism evidence="1 2">
    <name type="scientific">Ganoderma sinense ZZ0214-1</name>
    <dbReference type="NCBI Taxonomy" id="1077348"/>
    <lineage>
        <taxon>Eukaryota</taxon>
        <taxon>Fungi</taxon>
        <taxon>Dikarya</taxon>
        <taxon>Basidiomycota</taxon>
        <taxon>Agaricomycotina</taxon>
        <taxon>Agaricomycetes</taxon>
        <taxon>Polyporales</taxon>
        <taxon>Polyporaceae</taxon>
        <taxon>Ganoderma</taxon>
    </lineage>
</organism>
<evidence type="ECO:0000313" key="2">
    <source>
        <dbReference type="Proteomes" id="UP000230002"/>
    </source>
</evidence>
<sequence>MTPAVAGSIASPPNVNVIPHATLTARKGPFSRGSAQFDFGRSSLTLLDCVDTPSFTAGSHRTPDCSAPNARAASLYRPIVSTNASVSSRPFSESFAASSSMLSAQIFSTTSSAYSSFRSQDTTVLSYTWKA</sequence>